<evidence type="ECO:0000259" key="3">
    <source>
        <dbReference type="PROSITE" id="PS50011"/>
    </source>
</evidence>
<protein>
    <recommendedName>
        <fullName evidence="3">Protein kinase domain-containing protein</fullName>
    </recommendedName>
</protein>
<feature type="compositionally biased region" description="Basic and acidic residues" evidence="2">
    <location>
        <begin position="436"/>
        <end position="473"/>
    </location>
</feature>
<dbReference type="AlphaFoldDB" id="A0AA36DK92"/>
<organism evidence="4 5">
    <name type="scientific">Cylicocyclus nassatus</name>
    <name type="common">Nematode worm</name>
    <dbReference type="NCBI Taxonomy" id="53992"/>
    <lineage>
        <taxon>Eukaryota</taxon>
        <taxon>Metazoa</taxon>
        <taxon>Ecdysozoa</taxon>
        <taxon>Nematoda</taxon>
        <taxon>Chromadorea</taxon>
        <taxon>Rhabditida</taxon>
        <taxon>Rhabditina</taxon>
        <taxon>Rhabditomorpha</taxon>
        <taxon>Strongyloidea</taxon>
        <taxon>Strongylidae</taxon>
        <taxon>Cylicocyclus</taxon>
    </lineage>
</organism>
<dbReference type="InterPro" id="IPR011009">
    <property type="entry name" value="Kinase-like_dom_sf"/>
</dbReference>
<dbReference type="PROSITE" id="PS00107">
    <property type="entry name" value="PROTEIN_KINASE_ATP"/>
    <property type="match status" value="1"/>
</dbReference>
<keyword evidence="1" id="KW-0067">ATP-binding</keyword>
<dbReference type="Pfam" id="PF00069">
    <property type="entry name" value="Pkinase"/>
    <property type="match status" value="1"/>
</dbReference>
<dbReference type="SMART" id="SM00220">
    <property type="entry name" value="S_TKc"/>
    <property type="match status" value="1"/>
</dbReference>
<keyword evidence="5" id="KW-1185">Reference proteome</keyword>
<dbReference type="GO" id="GO:0005524">
    <property type="term" value="F:ATP binding"/>
    <property type="evidence" value="ECO:0007669"/>
    <property type="project" value="UniProtKB-UniRule"/>
</dbReference>
<dbReference type="GO" id="GO:0004672">
    <property type="term" value="F:protein kinase activity"/>
    <property type="evidence" value="ECO:0007669"/>
    <property type="project" value="InterPro"/>
</dbReference>
<comment type="caution">
    <text evidence="4">The sequence shown here is derived from an EMBL/GenBank/DDBJ whole genome shotgun (WGS) entry which is preliminary data.</text>
</comment>
<gene>
    <name evidence="4" type="ORF">CYNAS_LOCUS749</name>
</gene>
<keyword evidence="1" id="KW-0547">Nucleotide-binding</keyword>
<evidence type="ECO:0000313" key="5">
    <source>
        <dbReference type="Proteomes" id="UP001176961"/>
    </source>
</evidence>
<feature type="region of interest" description="Disordered" evidence="2">
    <location>
        <begin position="362"/>
        <end position="473"/>
    </location>
</feature>
<proteinExistence type="predicted"/>
<feature type="compositionally biased region" description="Polar residues" evidence="2">
    <location>
        <begin position="384"/>
        <end position="420"/>
    </location>
</feature>
<accession>A0AA36DK92</accession>
<dbReference type="Proteomes" id="UP001176961">
    <property type="component" value="Unassembled WGS sequence"/>
</dbReference>
<name>A0AA36DK92_CYLNA</name>
<dbReference type="InterPro" id="IPR017441">
    <property type="entry name" value="Protein_kinase_ATP_BS"/>
</dbReference>
<feature type="binding site" evidence="1">
    <location>
        <position position="66"/>
    </location>
    <ligand>
        <name>ATP</name>
        <dbReference type="ChEBI" id="CHEBI:30616"/>
    </ligand>
</feature>
<sequence>MSKLQVVLVNFIVMSDEEELLEDFVELEEGTLIRDTWGVVRSLGKGAYGHVYHVINIKNGTQAALKAESKAQSERVLKMEKNVLQGFKGIKDTIQLISMGTTDTYSYIVMTMCGADLTRICTLVGTLSDGTLIRLGIRTLLALKQLHEIGFIHRDVKPCNFAVSTSQPRIIHVFDFGMTRKYAYRNEKNEWLIKRRRNRVSFRGTLRYCSLAVHKRLEQGRVDDLWSWSYMIVELRDPLPWAHLTHPETVLGVKEETSIEKLCKTGTSLIFLPIMKHFQTLSYFDRPDYQMIFNLLLNELKKTNVNITDPYDWDGKITEPGVEEKIAQVCDRLGVKFKNFPKTESFERSESDELLYLQQQFDPHPEDVPGGEKYEEKRKKGQGSSLTPHNNASQARSSASLITSKSDAALKSSEQSQDKLNSSKRRAKKGMASNTSKDRDKNEEKDKERPREKLKERNKSEEKKENLGGMEKT</sequence>
<evidence type="ECO:0000256" key="1">
    <source>
        <dbReference type="PROSITE-ProRule" id="PRU10141"/>
    </source>
</evidence>
<evidence type="ECO:0000256" key="2">
    <source>
        <dbReference type="SAM" id="MobiDB-lite"/>
    </source>
</evidence>
<feature type="domain" description="Protein kinase" evidence="3">
    <location>
        <begin position="37"/>
        <end position="297"/>
    </location>
</feature>
<dbReference type="PROSITE" id="PS50011">
    <property type="entry name" value="PROTEIN_KINASE_DOM"/>
    <property type="match status" value="1"/>
</dbReference>
<reference evidence="4" key="1">
    <citation type="submission" date="2023-07" db="EMBL/GenBank/DDBJ databases">
        <authorList>
            <consortium name="CYATHOMIX"/>
        </authorList>
    </citation>
    <scope>NUCLEOTIDE SEQUENCE</scope>
    <source>
        <strain evidence="4">N/A</strain>
    </source>
</reference>
<feature type="compositionally biased region" description="Basic and acidic residues" evidence="2">
    <location>
        <begin position="363"/>
        <end position="378"/>
    </location>
</feature>
<evidence type="ECO:0000313" key="4">
    <source>
        <dbReference type="EMBL" id="CAJ0588766.1"/>
    </source>
</evidence>
<dbReference type="Gene3D" id="1.10.510.10">
    <property type="entry name" value="Transferase(Phosphotransferase) domain 1"/>
    <property type="match status" value="1"/>
</dbReference>
<dbReference type="InterPro" id="IPR050235">
    <property type="entry name" value="CK1_Ser-Thr_kinase"/>
</dbReference>
<dbReference type="InterPro" id="IPR000719">
    <property type="entry name" value="Prot_kinase_dom"/>
</dbReference>
<dbReference type="PANTHER" id="PTHR11909">
    <property type="entry name" value="CASEIN KINASE-RELATED"/>
    <property type="match status" value="1"/>
</dbReference>
<dbReference type="EMBL" id="CATQJL010000001">
    <property type="protein sequence ID" value="CAJ0588766.1"/>
    <property type="molecule type" value="Genomic_DNA"/>
</dbReference>
<dbReference type="SUPFAM" id="SSF56112">
    <property type="entry name" value="Protein kinase-like (PK-like)"/>
    <property type="match status" value="1"/>
</dbReference>